<dbReference type="RefSeq" id="WP_134173991.1">
    <property type="nucleotide sequence ID" value="NZ_SODI01000001.1"/>
</dbReference>
<dbReference type="Proteomes" id="UP000298218">
    <property type="component" value="Unassembled WGS sequence"/>
</dbReference>
<comment type="caution">
    <text evidence="1">The sequence shown here is derived from an EMBL/GenBank/DDBJ whole genome shotgun (WGS) entry which is preliminary data.</text>
</comment>
<name>A0A4Y8KM66_9MICO</name>
<organism evidence="1 2">
    <name type="scientific">Cryobacterium psychrophilum</name>
    <dbReference type="NCBI Taxonomy" id="41988"/>
    <lineage>
        <taxon>Bacteria</taxon>
        <taxon>Bacillati</taxon>
        <taxon>Actinomycetota</taxon>
        <taxon>Actinomycetes</taxon>
        <taxon>Micrococcales</taxon>
        <taxon>Microbacteriaceae</taxon>
        <taxon>Cryobacterium</taxon>
    </lineage>
</organism>
<dbReference type="AlphaFoldDB" id="A0A4Y8KM66"/>
<gene>
    <name evidence="1" type="ORF">E3T53_10720</name>
</gene>
<protein>
    <submittedName>
        <fullName evidence="1">Uncharacterized protein</fullName>
    </submittedName>
</protein>
<keyword evidence="2" id="KW-1185">Reference proteome</keyword>
<dbReference type="EMBL" id="SOHQ01000028">
    <property type="protein sequence ID" value="TFD78639.1"/>
    <property type="molecule type" value="Genomic_DNA"/>
</dbReference>
<proteinExistence type="predicted"/>
<evidence type="ECO:0000313" key="1">
    <source>
        <dbReference type="EMBL" id="TFD78639.1"/>
    </source>
</evidence>
<evidence type="ECO:0000313" key="2">
    <source>
        <dbReference type="Proteomes" id="UP000298218"/>
    </source>
</evidence>
<accession>A0A4Y8KM66</accession>
<reference evidence="1 2" key="1">
    <citation type="submission" date="2019-03" db="EMBL/GenBank/DDBJ databases">
        <title>Genomics of glacier-inhabiting Cryobacterium strains.</title>
        <authorList>
            <person name="Liu Q."/>
            <person name="Xin Y.-H."/>
        </authorList>
    </citation>
    <scope>NUCLEOTIDE SEQUENCE [LARGE SCALE GENOMIC DNA]</scope>
    <source>
        <strain evidence="1 2">CGMCC 1.4292</strain>
    </source>
</reference>
<sequence length="73" mass="7887">MIQRPNGYRPSVLEVLPRERGAAVVNMIVADAACASRKIDAPGQNVASAGFICRLSRHVVRPRRITSRGVGFA</sequence>